<dbReference type="Ensembl" id="ENSMMDT00005012732.1">
    <property type="protein sequence ID" value="ENSMMDP00005012368.1"/>
    <property type="gene ID" value="ENSMMDG00005006529.1"/>
</dbReference>
<dbReference type="InParanoid" id="A0A667XE62"/>
<dbReference type="GeneTree" id="ENSGT00990000204608"/>
<evidence type="ECO:0000259" key="3">
    <source>
        <dbReference type="PROSITE" id="PS50835"/>
    </source>
</evidence>
<accession>A0A667XE62</accession>
<name>A0A667XE62_9TELE</name>
<feature type="region of interest" description="Disordered" evidence="2">
    <location>
        <begin position="1"/>
        <end position="45"/>
    </location>
</feature>
<dbReference type="SMART" id="SM00407">
    <property type="entry name" value="IGc1"/>
    <property type="match status" value="1"/>
</dbReference>
<dbReference type="Proteomes" id="UP000472263">
    <property type="component" value="Chromosome 5"/>
</dbReference>
<dbReference type="InterPro" id="IPR050160">
    <property type="entry name" value="MHC/Immunoglobulin"/>
</dbReference>
<proteinExistence type="predicted"/>
<dbReference type="Pfam" id="PF07654">
    <property type="entry name" value="C1-set"/>
    <property type="match status" value="1"/>
</dbReference>
<dbReference type="PROSITE" id="PS50835">
    <property type="entry name" value="IG_LIKE"/>
    <property type="match status" value="1"/>
</dbReference>
<keyword evidence="1" id="KW-0393">Immunoglobulin domain</keyword>
<feature type="domain" description="Ig-like" evidence="3">
    <location>
        <begin position="84"/>
        <end position="163"/>
    </location>
</feature>
<dbReference type="PROSITE" id="PS00290">
    <property type="entry name" value="IG_MHC"/>
    <property type="match status" value="1"/>
</dbReference>
<dbReference type="CDD" id="cd00098">
    <property type="entry name" value="IgC1"/>
    <property type="match status" value="1"/>
</dbReference>
<evidence type="ECO:0000313" key="4">
    <source>
        <dbReference type="Ensembl" id="ENSMMDP00005012368.1"/>
    </source>
</evidence>
<sequence length="173" mass="19034">MTGSRSAPSRTSGPSPTTEACTASGVRSSWSWPGRTRGRSTPAGFTTPVSLRRPCTVCLLPTGTPPNVMFINCEPLCPLLNQECTLHLCIKDFCPEDVSVSWFKDGEELLSGVFNTPPSLNISGLYSMFSFLKLTPDKDDRGSQFRCRVVHSAQKEPEERLFTLPRVDMTVTD</sequence>
<dbReference type="InterPro" id="IPR013783">
    <property type="entry name" value="Ig-like_fold"/>
</dbReference>
<dbReference type="InterPro" id="IPR003006">
    <property type="entry name" value="Ig/MHC_CS"/>
</dbReference>
<dbReference type="InterPro" id="IPR036179">
    <property type="entry name" value="Ig-like_dom_sf"/>
</dbReference>
<reference evidence="4" key="2">
    <citation type="submission" date="2025-08" db="UniProtKB">
        <authorList>
            <consortium name="Ensembl"/>
        </authorList>
    </citation>
    <scope>IDENTIFICATION</scope>
</reference>
<dbReference type="AlphaFoldDB" id="A0A667XE62"/>
<reference evidence="4" key="3">
    <citation type="submission" date="2025-09" db="UniProtKB">
        <authorList>
            <consortium name="Ensembl"/>
        </authorList>
    </citation>
    <scope>IDENTIFICATION</scope>
</reference>
<protein>
    <recommendedName>
        <fullName evidence="3">Ig-like domain-containing protein</fullName>
    </recommendedName>
</protein>
<dbReference type="Gene3D" id="2.60.40.10">
    <property type="entry name" value="Immunoglobulins"/>
    <property type="match status" value="1"/>
</dbReference>
<evidence type="ECO:0000256" key="1">
    <source>
        <dbReference type="ARBA" id="ARBA00023319"/>
    </source>
</evidence>
<dbReference type="InterPro" id="IPR007110">
    <property type="entry name" value="Ig-like_dom"/>
</dbReference>
<dbReference type="PANTHER" id="PTHR19944">
    <property type="entry name" value="MHC CLASS II-RELATED"/>
    <property type="match status" value="1"/>
</dbReference>
<feature type="compositionally biased region" description="Polar residues" evidence="2">
    <location>
        <begin position="1"/>
        <end position="31"/>
    </location>
</feature>
<evidence type="ECO:0000313" key="5">
    <source>
        <dbReference type="Proteomes" id="UP000472263"/>
    </source>
</evidence>
<reference evidence="4" key="1">
    <citation type="submission" date="2019-06" db="EMBL/GenBank/DDBJ databases">
        <authorList>
            <consortium name="Wellcome Sanger Institute Data Sharing"/>
        </authorList>
    </citation>
    <scope>NUCLEOTIDE SEQUENCE [LARGE SCALE GENOMIC DNA]</scope>
</reference>
<keyword evidence="5" id="KW-1185">Reference proteome</keyword>
<evidence type="ECO:0000256" key="2">
    <source>
        <dbReference type="SAM" id="MobiDB-lite"/>
    </source>
</evidence>
<dbReference type="SUPFAM" id="SSF48726">
    <property type="entry name" value="Immunoglobulin"/>
    <property type="match status" value="1"/>
</dbReference>
<organism evidence="4 5">
    <name type="scientific">Myripristis murdjan</name>
    <name type="common">pinecone soldierfish</name>
    <dbReference type="NCBI Taxonomy" id="586833"/>
    <lineage>
        <taxon>Eukaryota</taxon>
        <taxon>Metazoa</taxon>
        <taxon>Chordata</taxon>
        <taxon>Craniata</taxon>
        <taxon>Vertebrata</taxon>
        <taxon>Euteleostomi</taxon>
        <taxon>Actinopterygii</taxon>
        <taxon>Neopterygii</taxon>
        <taxon>Teleostei</taxon>
        <taxon>Neoteleostei</taxon>
        <taxon>Acanthomorphata</taxon>
        <taxon>Holocentriformes</taxon>
        <taxon>Holocentridae</taxon>
        <taxon>Myripristis</taxon>
    </lineage>
</organism>
<dbReference type="InterPro" id="IPR003597">
    <property type="entry name" value="Ig_C1-set"/>
</dbReference>